<dbReference type="OrthoDB" id="6398450at2"/>
<dbReference type="EMBL" id="CP000510">
    <property type="protein sequence ID" value="ABM04682.1"/>
    <property type="molecule type" value="Genomic_DNA"/>
</dbReference>
<evidence type="ECO:0000256" key="1">
    <source>
        <dbReference type="SAM" id="Phobius"/>
    </source>
</evidence>
<feature type="transmembrane region" description="Helical" evidence="1">
    <location>
        <begin position="57"/>
        <end position="76"/>
    </location>
</feature>
<keyword evidence="1" id="KW-0812">Transmembrane</keyword>
<protein>
    <submittedName>
        <fullName evidence="2">Uncharacterized protein</fullName>
    </submittedName>
</protein>
<dbReference type="AlphaFoldDB" id="A1SYW7"/>
<name>A1SYW7_PSYIN</name>
<proteinExistence type="predicted"/>
<evidence type="ECO:0000313" key="2">
    <source>
        <dbReference type="EMBL" id="ABM04682.1"/>
    </source>
</evidence>
<keyword evidence="1" id="KW-0472">Membrane</keyword>
<dbReference type="RefSeq" id="WP_011771236.1">
    <property type="nucleotide sequence ID" value="NC_008709.1"/>
</dbReference>
<feature type="transmembrane region" description="Helical" evidence="1">
    <location>
        <begin position="6"/>
        <end position="28"/>
    </location>
</feature>
<dbReference type="Proteomes" id="UP000000639">
    <property type="component" value="Chromosome"/>
</dbReference>
<accession>A1SYW7</accession>
<evidence type="ECO:0000313" key="3">
    <source>
        <dbReference type="Proteomes" id="UP000000639"/>
    </source>
</evidence>
<dbReference type="KEGG" id="pin:Ping_2980"/>
<dbReference type="HOGENOM" id="CLU_1377159_0_0_6"/>
<organism evidence="2 3">
    <name type="scientific">Psychromonas ingrahamii (strain DSM 17664 / CCUG 51855 / 37)</name>
    <dbReference type="NCBI Taxonomy" id="357804"/>
    <lineage>
        <taxon>Bacteria</taxon>
        <taxon>Pseudomonadati</taxon>
        <taxon>Pseudomonadota</taxon>
        <taxon>Gammaproteobacteria</taxon>
        <taxon>Alteromonadales</taxon>
        <taxon>Psychromonadaceae</taxon>
        <taxon>Psychromonas</taxon>
    </lineage>
</organism>
<keyword evidence="1" id="KW-1133">Transmembrane helix</keyword>
<gene>
    <name evidence="2" type="ordered locus">Ping_2980</name>
</gene>
<sequence>MDTYYPLLITSAMLLLPLIPAAIIYLLLTPRNKKNINEAKGEYEGQFLSLGKIRVEFNVFGSTATYALVLFAAYYMHSDMELQKIQRLSMQDQQAWLVEVPVRLKDSNGKPLQANNEEMQQVMVTLEPGNIEASASMLQFWVVPDKGRFPTANFSMPGARNRVTLDLNDKKIIAHKYGARKMEGIVPVWLDFGEAYGH</sequence>
<reference evidence="2 3" key="1">
    <citation type="submission" date="2007-01" db="EMBL/GenBank/DDBJ databases">
        <title>Complete sequence of Psychromonas ingrahamii 37.</title>
        <authorList>
            <consortium name="US DOE Joint Genome Institute"/>
            <person name="Copeland A."/>
            <person name="Lucas S."/>
            <person name="Lapidus A."/>
            <person name="Barry K."/>
            <person name="Detter J.C."/>
            <person name="Glavina del Rio T."/>
            <person name="Hammon N."/>
            <person name="Israni S."/>
            <person name="Dalin E."/>
            <person name="Tice H."/>
            <person name="Pitluck S."/>
            <person name="Thompson L.S."/>
            <person name="Brettin T."/>
            <person name="Bruce D."/>
            <person name="Han C."/>
            <person name="Tapia R."/>
            <person name="Schmutz J."/>
            <person name="Larimer F."/>
            <person name="Land M."/>
            <person name="Hauser L."/>
            <person name="Kyrpides N."/>
            <person name="Ivanova N."/>
            <person name="Staley J."/>
            <person name="Richardson P."/>
        </authorList>
    </citation>
    <scope>NUCLEOTIDE SEQUENCE [LARGE SCALE GENOMIC DNA]</scope>
    <source>
        <strain evidence="2 3">37</strain>
    </source>
</reference>
<keyword evidence="3" id="KW-1185">Reference proteome</keyword>